<dbReference type="Pfam" id="PF25482">
    <property type="entry name" value="DUF7905"/>
    <property type="match status" value="1"/>
</dbReference>
<gene>
    <name evidence="3" type="ORF">ASPWEDRAFT_180394</name>
</gene>
<name>A0A1L9RVG4_ASPWE</name>
<dbReference type="STRING" id="1073089.A0A1L9RVG4"/>
<sequence length="782" mass="87255">MDHETSGAQEWALPGYGRATSRARGAAPRLMTTQTRASTQRGPVRSEAAVQRKNTQGQAAQQPSVPPSAPTGRGTFRGIRARGNFGAVRSQPRAAASRNPSRLFKDSPAKSKWRSGAQPTGAVRLPMAFGQFKYEFFGVARTTALGRKTPITQGRFEAFEDICRKTGAHVKPPGYTDQVIYLWGDSTQVTAARELIQRLIAKCNVFPDKKKVEWTKINAHSTNKEVDIELKERREVMIQQLKKAPEVQSAFPEQLLFLWPRDGPSLTESLGTQLEALDVIRARFGCHIFVPKDLPDYICALGQSHETMRQIAHLLRTKWSETMANSNIKSKAYVVEPPEINSMRRIVVKKNKHFAKAFLQGDRLHDFQLENWRGRFALIQSKNNARLLSAIEKALRGVVFVRGHLRMRVNIGSFVLDEYRLPADDKPSYGFEEFREMLLHEQTKGRLIPGLSIGQDKLLAKCFKATKLLEPYESTSHSLEHAEPAYSVNFEFLGSNNALLRLEAEFAKSPGAQEYEITQRRWLRPRKSGQSTHKRSPLQLAVIDFERCDWQVEIKSLEFHETSSIDTALKSFSHSIGFQRTATMGDLSAKPQRKVTFPASAPVSKFIEKTAVRYRLKGTKYIFEIARYDEYSRTSTPAFPGQSPATITGHISANPSTSWGASVFDPNWDNLLGEHANLPVGHSARYNPNLDTFFPPKNQPGPEDKYLGFWDFINLIKQVAELLGPEQTSSPDRPQGSANKASGSSSAVPGALNSQVLSNSSSPTIDAKDLAGLLDADLGTLF</sequence>
<dbReference type="EMBL" id="KV878210">
    <property type="protein sequence ID" value="OJJ38930.1"/>
    <property type="molecule type" value="Genomic_DNA"/>
</dbReference>
<accession>A0A1L9RVG4</accession>
<dbReference type="GeneID" id="63747690"/>
<dbReference type="InterPro" id="IPR057227">
    <property type="entry name" value="DUF7905"/>
</dbReference>
<dbReference type="VEuPathDB" id="FungiDB:ASPWEDRAFT_180394"/>
<feature type="compositionally biased region" description="Polar residues" evidence="1">
    <location>
        <begin position="752"/>
        <end position="763"/>
    </location>
</feature>
<organism evidence="3 4">
    <name type="scientific">Aspergillus wentii DTO 134E9</name>
    <dbReference type="NCBI Taxonomy" id="1073089"/>
    <lineage>
        <taxon>Eukaryota</taxon>
        <taxon>Fungi</taxon>
        <taxon>Dikarya</taxon>
        <taxon>Ascomycota</taxon>
        <taxon>Pezizomycotina</taxon>
        <taxon>Eurotiomycetes</taxon>
        <taxon>Eurotiomycetidae</taxon>
        <taxon>Eurotiales</taxon>
        <taxon>Aspergillaceae</taxon>
        <taxon>Aspergillus</taxon>
        <taxon>Aspergillus subgen. Cremei</taxon>
    </lineage>
</organism>
<dbReference type="RefSeq" id="XP_040692606.1">
    <property type="nucleotide sequence ID" value="XM_040831842.1"/>
</dbReference>
<evidence type="ECO:0000313" key="4">
    <source>
        <dbReference type="Proteomes" id="UP000184383"/>
    </source>
</evidence>
<evidence type="ECO:0000259" key="2">
    <source>
        <dbReference type="Pfam" id="PF25482"/>
    </source>
</evidence>
<evidence type="ECO:0000313" key="3">
    <source>
        <dbReference type="EMBL" id="OJJ38930.1"/>
    </source>
</evidence>
<feature type="compositionally biased region" description="Polar residues" evidence="1">
    <location>
        <begin position="31"/>
        <end position="41"/>
    </location>
</feature>
<feature type="region of interest" description="Disordered" evidence="1">
    <location>
        <begin position="1"/>
        <end position="118"/>
    </location>
</feature>
<feature type="region of interest" description="Disordered" evidence="1">
    <location>
        <begin position="725"/>
        <end position="763"/>
    </location>
</feature>
<dbReference type="AlphaFoldDB" id="A0A1L9RVG4"/>
<proteinExistence type="predicted"/>
<feature type="compositionally biased region" description="Low complexity" evidence="1">
    <location>
        <begin position="736"/>
        <end position="747"/>
    </location>
</feature>
<dbReference type="Proteomes" id="UP000184383">
    <property type="component" value="Unassembled WGS sequence"/>
</dbReference>
<reference evidence="4" key="1">
    <citation type="journal article" date="2017" name="Genome Biol.">
        <title>Comparative genomics reveals high biological diversity and specific adaptations in the industrially and medically important fungal genus Aspergillus.</title>
        <authorList>
            <person name="de Vries R.P."/>
            <person name="Riley R."/>
            <person name="Wiebenga A."/>
            <person name="Aguilar-Osorio G."/>
            <person name="Amillis S."/>
            <person name="Uchima C.A."/>
            <person name="Anderluh G."/>
            <person name="Asadollahi M."/>
            <person name="Askin M."/>
            <person name="Barry K."/>
            <person name="Battaglia E."/>
            <person name="Bayram O."/>
            <person name="Benocci T."/>
            <person name="Braus-Stromeyer S.A."/>
            <person name="Caldana C."/>
            <person name="Canovas D."/>
            <person name="Cerqueira G.C."/>
            <person name="Chen F."/>
            <person name="Chen W."/>
            <person name="Choi C."/>
            <person name="Clum A."/>
            <person name="Dos Santos R.A."/>
            <person name="Damasio A.R."/>
            <person name="Diallinas G."/>
            <person name="Emri T."/>
            <person name="Fekete E."/>
            <person name="Flipphi M."/>
            <person name="Freyberg S."/>
            <person name="Gallo A."/>
            <person name="Gournas C."/>
            <person name="Habgood R."/>
            <person name="Hainaut M."/>
            <person name="Harispe M.L."/>
            <person name="Henrissat B."/>
            <person name="Hilden K.S."/>
            <person name="Hope R."/>
            <person name="Hossain A."/>
            <person name="Karabika E."/>
            <person name="Karaffa L."/>
            <person name="Karanyi Z."/>
            <person name="Krasevec N."/>
            <person name="Kuo A."/>
            <person name="Kusch H."/>
            <person name="LaButti K."/>
            <person name="Lagendijk E.L."/>
            <person name="Lapidus A."/>
            <person name="Levasseur A."/>
            <person name="Lindquist E."/>
            <person name="Lipzen A."/>
            <person name="Logrieco A.F."/>
            <person name="MacCabe A."/>
            <person name="Maekelae M.R."/>
            <person name="Malavazi I."/>
            <person name="Melin P."/>
            <person name="Meyer V."/>
            <person name="Mielnichuk N."/>
            <person name="Miskei M."/>
            <person name="Molnar A.P."/>
            <person name="Mule G."/>
            <person name="Ngan C.Y."/>
            <person name="Orejas M."/>
            <person name="Orosz E."/>
            <person name="Ouedraogo J.P."/>
            <person name="Overkamp K.M."/>
            <person name="Park H.-S."/>
            <person name="Perrone G."/>
            <person name="Piumi F."/>
            <person name="Punt P.J."/>
            <person name="Ram A.F."/>
            <person name="Ramon A."/>
            <person name="Rauscher S."/>
            <person name="Record E."/>
            <person name="Riano-Pachon D.M."/>
            <person name="Robert V."/>
            <person name="Roehrig J."/>
            <person name="Ruller R."/>
            <person name="Salamov A."/>
            <person name="Salih N.S."/>
            <person name="Samson R.A."/>
            <person name="Sandor E."/>
            <person name="Sanguinetti M."/>
            <person name="Schuetze T."/>
            <person name="Sepcic K."/>
            <person name="Shelest E."/>
            <person name="Sherlock G."/>
            <person name="Sophianopoulou V."/>
            <person name="Squina F.M."/>
            <person name="Sun H."/>
            <person name="Susca A."/>
            <person name="Todd R.B."/>
            <person name="Tsang A."/>
            <person name="Unkles S.E."/>
            <person name="van de Wiele N."/>
            <person name="van Rossen-Uffink D."/>
            <person name="Oliveira J.V."/>
            <person name="Vesth T.C."/>
            <person name="Visser J."/>
            <person name="Yu J.-H."/>
            <person name="Zhou M."/>
            <person name="Andersen M.R."/>
            <person name="Archer D.B."/>
            <person name="Baker S.E."/>
            <person name="Benoit I."/>
            <person name="Brakhage A.A."/>
            <person name="Braus G.H."/>
            <person name="Fischer R."/>
            <person name="Frisvad J.C."/>
            <person name="Goldman G.H."/>
            <person name="Houbraken J."/>
            <person name="Oakley B."/>
            <person name="Pocsi I."/>
            <person name="Scazzocchio C."/>
            <person name="Seiboth B."/>
            <person name="vanKuyk P.A."/>
            <person name="Wortman J."/>
            <person name="Dyer P.S."/>
            <person name="Grigoriev I.V."/>
        </authorList>
    </citation>
    <scope>NUCLEOTIDE SEQUENCE [LARGE SCALE GENOMIC DNA]</scope>
    <source>
        <strain evidence="4">DTO 134E9</strain>
    </source>
</reference>
<keyword evidence="4" id="KW-1185">Reference proteome</keyword>
<protein>
    <recommendedName>
        <fullName evidence="2">DUF7905 domain-containing protein</fullName>
    </recommendedName>
</protein>
<evidence type="ECO:0000256" key="1">
    <source>
        <dbReference type="SAM" id="MobiDB-lite"/>
    </source>
</evidence>
<dbReference type="OrthoDB" id="4739136at2759"/>
<feature type="domain" description="DUF7905" evidence="2">
    <location>
        <begin position="371"/>
        <end position="698"/>
    </location>
</feature>